<evidence type="ECO:0000313" key="13">
    <source>
        <dbReference type="EMBL" id="PHT78594.1"/>
    </source>
</evidence>
<dbReference type="PROSITE" id="PS00027">
    <property type="entry name" value="HOMEOBOX_1"/>
    <property type="match status" value="1"/>
</dbReference>
<dbReference type="Pfam" id="PF00046">
    <property type="entry name" value="Homeodomain"/>
    <property type="match status" value="1"/>
</dbReference>
<dbReference type="GO" id="GO:0045893">
    <property type="term" value="P:positive regulation of DNA-templated transcription"/>
    <property type="evidence" value="ECO:0000318"/>
    <property type="project" value="GO_Central"/>
</dbReference>
<accession>A0A2G2Z9F5</accession>
<evidence type="ECO:0000256" key="1">
    <source>
        <dbReference type="ARBA" id="ARBA00004123"/>
    </source>
</evidence>
<evidence type="ECO:0000256" key="7">
    <source>
        <dbReference type="ARBA" id="ARBA00025748"/>
    </source>
</evidence>
<dbReference type="AlphaFoldDB" id="A0A2G2Z9F5"/>
<comment type="caution">
    <text evidence="13">The sequence shown here is derived from an EMBL/GenBank/DDBJ whole genome shotgun (WGS) entry which is preliminary data.</text>
</comment>
<dbReference type="GO" id="GO:0005634">
    <property type="term" value="C:nucleus"/>
    <property type="evidence" value="ECO:0000318"/>
    <property type="project" value="GO_Central"/>
</dbReference>
<dbReference type="PANTHER" id="PTHR24326:SF554">
    <property type="entry name" value="HOMEOBOX-LEUCINE ZIPPER PROTEIN"/>
    <property type="match status" value="1"/>
</dbReference>
<dbReference type="Proteomes" id="UP000222542">
    <property type="component" value="Unassembled WGS sequence"/>
</dbReference>
<evidence type="ECO:0000256" key="2">
    <source>
        <dbReference type="ARBA" id="ARBA00023015"/>
    </source>
</evidence>
<dbReference type="InterPro" id="IPR017970">
    <property type="entry name" value="Homeobox_CS"/>
</dbReference>
<dbReference type="Gene3D" id="1.10.10.60">
    <property type="entry name" value="Homeodomain-like"/>
    <property type="match status" value="1"/>
</dbReference>
<gene>
    <name evidence="13" type="ORF">T459_16646</name>
</gene>
<feature type="coiled-coil region" evidence="11">
    <location>
        <begin position="80"/>
        <end position="125"/>
    </location>
</feature>
<feature type="domain" description="Homeobox" evidence="12">
    <location>
        <begin position="12"/>
        <end position="72"/>
    </location>
</feature>
<evidence type="ECO:0000256" key="8">
    <source>
        <dbReference type="PROSITE-ProRule" id="PRU00108"/>
    </source>
</evidence>
<dbReference type="InterPro" id="IPR045224">
    <property type="entry name" value="HDZip_class_I_plant"/>
</dbReference>
<dbReference type="InterPro" id="IPR001356">
    <property type="entry name" value="HD"/>
</dbReference>
<evidence type="ECO:0000256" key="10">
    <source>
        <dbReference type="RuleBase" id="RU369038"/>
    </source>
</evidence>
<comment type="function">
    <text evidence="10">Transcription factor.</text>
</comment>
<comment type="similarity">
    <text evidence="7 10">Belongs to the HD-ZIP homeobox family. Class I subfamily.</text>
</comment>
<dbReference type="SMART" id="SM00389">
    <property type="entry name" value="HOX"/>
    <property type="match status" value="1"/>
</dbReference>
<reference evidence="13 14" key="2">
    <citation type="journal article" date="2017" name="Genome Biol.">
        <title>New reference genome sequences of hot pepper reveal the massive evolution of plant disease-resistance genes by retroduplication.</title>
        <authorList>
            <person name="Kim S."/>
            <person name="Park J."/>
            <person name="Yeom S.I."/>
            <person name="Kim Y.M."/>
            <person name="Seo E."/>
            <person name="Kim K.T."/>
            <person name="Kim M.S."/>
            <person name="Lee J.M."/>
            <person name="Cheong K."/>
            <person name="Shin H.S."/>
            <person name="Kim S.B."/>
            <person name="Han K."/>
            <person name="Lee J."/>
            <person name="Park M."/>
            <person name="Lee H.A."/>
            <person name="Lee H.Y."/>
            <person name="Lee Y."/>
            <person name="Oh S."/>
            <person name="Lee J.H."/>
            <person name="Choi E."/>
            <person name="Choi E."/>
            <person name="Lee S.E."/>
            <person name="Jeon J."/>
            <person name="Kim H."/>
            <person name="Choi G."/>
            <person name="Song H."/>
            <person name="Lee J."/>
            <person name="Lee S.C."/>
            <person name="Kwon J.K."/>
            <person name="Lee H.Y."/>
            <person name="Koo N."/>
            <person name="Hong Y."/>
            <person name="Kim R.W."/>
            <person name="Kang W.H."/>
            <person name="Huh J.H."/>
            <person name="Kang B.C."/>
            <person name="Yang T.J."/>
            <person name="Lee Y.H."/>
            <person name="Bennetzen J.L."/>
            <person name="Choi D."/>
        </authorList>
    </citation>
    <scope>NUCLEOTIDE SEQUENCE [LARGE SCALE GENOMIC DNA]</scope>
    <source>
        <strain evidence="14">cv. CM334</strain>
    </source>
</reference>
<dbReference type="PROSITE" id="PS50071">
    <property type="entry name" value="HOMEOBOX_2"/>
    <property type="match status" value="1"/>
</dbReference>
<dbReference type="SMR" id="A0A2G2Z9F5"/>
<evidence type="ECO:0000259" key="12">
    <source>
        <dbReference type="PROSITE" id="PS50071"/>
    </source>
</evidence>
<evidence type="ECO:0000256" key="4">
    <source>
        <dbReference type="ARBA" id="ARBA00023155"/>
    </source>
</evidence>
<keyword evidence="6 8" id="KW-0539">Nucleus</keyword>
<dbReference type="InterPro" id="IPR009057">
    <property type="entry name" value="Homeodomain-like_sf"/>
</dbReference>
<dbReference type="Gramene" id="PHT78594">
    <property type="protein sequence ID" value="PHT78594"/>
    <property type="gene ID" value="T459_16646"/>
</dbReference>
<dbReference type="GO" id="GO:0000981">
    <property type="term" value="F:DNA-binding transcription factor activity, RNA polymerase II-specific"/>
    <property type="evidence" value="ECO:0007669"/>
    <property type="project" value="UniProtKB-UniRule"/>
</dbReference>
<name>A0A2G2Z9F5_CAPAN</name>
<dbReference type="PRINTS" id="PR00031">
    <property type="entry name" value="HTHREPRESSR"/>
</dbReference>
<keyword evidence="3 8" id="KW-0238">DNA-binding</keyword>
<protein>
    <recommendedName>
        <fullName evidence="10">Homeobox-leucine zipper protein</fullName>
    </recommendedName>
    <alternativeName>
        <fullName evidence="10">HD-ZIP protein</fullName>
    </alternativeName>
    <alternativeName>
        <fullName evidence="10">Homeodomain transcription factor</fullName>
    </alternativeName>
</protein>
<proteinExistence type="inferred from homology"/>
<dbReference type="CDD" id="cd00086">
    <property type="entry name" value="homeodomain"/>
    <property type="match status" value="1"/>
</dbReference>
<dbReference type="PANTHER" id="PTHR24326">
    <property type="entry name" value="HOMEOBOX-LEUCINE ZIPPER PROTEIN"/>
    <property type="match status" value="1"/>
</dbReference>
<evidence type="ECO:0000256" key="11">
    <source>
        <dbReference type="SAM" id="Coils"/>
    </source>
</evidence>
<keyword evidence="2 10" id="KW-0805">Transcription regulation</keyword>
<dbReference type="SUPFAM" id="SSF46689">
    <property type="entry name" value="Homeodomain-like"/>
    <property type="match status" value="1"/>
</dbReference>
<comment type="subcellular location">
    <subcellularLocation>
        <location evidence="1 8 9">Nucleus</location>
    </subcellularLocation>
</comment>
<keyword evidence="11" id="KW-0175">Coiled coil</keyword>
<feature type="DNA-binding region" description="Homeobox" evidence="8">
    <location>
        <begin position="14"/>
        <end position="73"/>
    </location>
</feature>
<dbReference type="GO" id="GO:0043565">
    <property type="term" value="F:sequence-specific DNA binding"/>
    <property type="evidence" value="ECO:0000318"/>
    <property type="project" value="GO_Central"/>
</dbReference>
<dbReference type="OMA" id="GSPEHWY"/>
<evidence type="ECO:0000256" key="6">
    <source>
        <dbReference type="ARBA" id="ARBA00023242"/>
    </source>
</evidence>
<dbReference type="InterPro" id="IPR000047">
    <property type="entry name" value="HTH_motif"/>
</dbReference>
<reference evidence="13 14" key="1">
    <citation type="journal article" date="2014" name="Nat. Genet.">
        <title>Genome sequence of the hot pepper provides insights into the evolution of pungency in Capsicum species.</title>
        <authorList>
            <person name="Kim S."/>
            <person name="Park M."/>
            <person name="Yeom S.I."/>
            <person name="Kim Y.M."/>
            <person name="Lee J.M."/>
            <person name="Lee H.A."/>
            <person name="Seo E."/>
            <person name="Choi J."/>
            <person name="Cheong K."/>
            <person name="Kim K.T."/>
            <person name="Jung K."/>
            <person name="Lee G.W."/>
            <person name="Oh S.K."/>
            <person name="Bae C."/>
            <person name="Kim S.B."/>
            <person name="Lee H.Y."/>
            <person name="Kim S.Y."/>
            <person name="Kim M.S."/>
            <person name="Kang B.C."/>
            <person name="Jo Y.D."/>
            <person name="Yang H.B."/>
            <person name="Jeong H.J."/>
            <person name="Kang W.H."/>
            <person name="Kwon J.K."/>
            <person name="Shin C."/>
            <person name="Lim J.Y."/>
            <person name="Park J.H."/>
            <person name="Huh J.H."/>
            <person name="Kim J.S."/>
            <person name="Kim B.D."/>
            <person name="Cohen O."/>
            <person name="Paran I."/>
            <person name="Suh M.C."/>
            <person name="Lee S.B."/>
            <person name="Kim Y.K."/>
            <person name="Shin Y."/>
            <person name="Noh S.J."/>
            <person name="Park J."/>
            <person name="Seo Y.S."/>
            <person name="Kwon S.Y."/>
            <person name="Kim H.A."/>
            <person name="Park J.M."/>
            <person name="Kim H.J."/>
            <person name="Choi S.B."/>
            <person name="Bosland P.W."/>
            <person name="Reeves G."/>
            <person name="Jo S.H."/>
            <person name="Lee B.W."/>
            <person name="Cho H.T."/>
            <person name="Choi H.S."/>
            <person name="Lee M.S."/>
            <person name="Yu Y."/>
            <person name="Do Choi Y."/>
            <person name="Park B.S."/>
            <person name="van Deynze A."/>
            <person name="Ashrafi H."/>
            <person name="Hill T."/>
            <person name="Kim W.T."/>
            <person name="Pai H.S."/>
            <person name="Ahn H.K."/>
            <person name="Yeam I."/>
            <person name="Giovannoni J.J."/>
            <person name="Rose J.K."/>
            <person name="Sorensen I."/>
            <person name="Lee S.J."/>
            <person name="Kim R.W."/>
            <person name="Choi I.Y."/>
            <person name="Choi B.S."/>
            <person name="Lim J.S."/>
            <person name="Lee Y.H."/>
            <person name="Choi D."/>
        </authorList>
    </citation>
    <scope>NUCLEOTIDE SEQUENCE [LARGE SCALE GENOMIC DNA]</scope>
    <source>
        <strain evidence="14">cv. CM334</strain>
    </source>
</reference>
<dbReference type="InterPro" id="IPR003106">
    <property type="entry name" value="Leu_zip_homeo"/>
</dbReference>
<keyword evidence="4 8" id="KW-0371">Homeobox</keyword>
<keyword evidence="5 10" id="KW-0804">Transcription</keyword>
<evidence type="ECO:0000256" key="3">
    <source>
        <dbReference type="ARBA" id="ARBA00023125"/>
    </source>
</evidence>
<evidence type="ECO:0000256" key="5">
    <source>
        <dbReference type="ARBA" id="ARBA00023163"/>
    </source>
</evidence>
<sequence>MEAEDGLAECSKKKCEDGKRFSDEQVKALESMFKQKTKLEPSKKLELARDLGLQTRQVAIWFQNRRARWKTKQLEHEHEYRLLKAEFDNLAVQFDSLKKEKESLLKQLKELNDHLESNHADCNRRQDSIGSEVYTSSENVGTELDLKDNIPGCLNESLDHERIKGADSDREGTFIEYFRCKEVAEFWNMEELGDSSLGSPEHWYAVGQGGSFEPSCANSKWWEF</sequence>
<dbReference type="EMBL" id="AYRZ02000006">
    <property type="protein sequence ID" value="PHT78594.1"/>
    <property type="molecule type" value="Genomic_DNA"/>
</dbReference>
<keyword evidence="14" id="KW-1185">Reference proteome</keyword>
<organism evidence="13 14">
    <name type="scientific">Capsicum annuum</name>
    <name type="common">Capsicum pepper</name>
    <dbReference type="NCBI Taxonomy" id="4072"/>
    <lineage>
        <taxon>Eukaryota</taxon>
        <taxon>Viridiplantae</taxon>
        <taxon>Streptophyta</taxon>
        <taxon>Embryophyta</taxon>
        <taxon>Tracheophyta</taxon>
        <taxon>Spermatophyta</taxon>
        <taxon>Magnoliopsida</taxon>
        <taxon>eudicotyledons</taxon>
        <taxon>Gunneridae</taxon>
        <taxon>Pentapetalae</taxon>
        <taxon>asterids</taxon>
        <taxon>lamiids</taxon>
        <taxon>Solanales</taxon>
        <taxon>Solanaceae</taxon>
        <taxon>Solanoideae</taxon>
        <taxon>Capsiceae</taxon>
        <taxon>Capsicum</taxon>
    </lineage>
</organism>
<evidence type="ECO:0000313" key="14">
    <source>
        <dbReference type="Proteomes" id="UP000222542"/>
    </source>
</evidence>
<dbReference type="Pfam" id="PF02183">
    <property type="entry name" value="HALZ"/>
    <property type="match status" value="1"/>
</dbReference>
<dbReference type="OrthoDB" id="6159439at2759"/>
<evidence type="ECO:0000256" key="9">
    <source>
        <dbReference type="RuleBase" id="RU000682"/>
    </source>
</evidence>